<dbReference type="SUPFAM" id="SSF47807">
    <property type="entry name" value="5' to 3' exonuclease, C-terminal subdomain"/>
    <property type="match status" value="1"/>
</dbReference>
<proteinExistence type="predicted"/>
<protein>
    <submittedName>
        <fullName evidence="2">PIN domain-like protein</fullName>
    </submittedName>
</protein>
<keyword evidence="3" id="KW-1185">Reference proteome</keyword>
<gene>
    <name evidence="2" type="ORF">F5878DRAFT_496814</name>
</gene>
<dbReference type="PANTHER" id="PTHR11081:SF75">
    <property type="entry name" value="ENDONUCLEASE, PUTATIVE (AFU_ORTHOLOGUE AFUA_3G13260)-RELATED"/>
    <property type="match status" value="1"/>
</dbReference>
<evidence type="ECO:0000313" key="3">
    <source>
        <dbReference type="Proteomes" id="UP001163846"/>
    </source>
</evidence>
<feature type="domain" description="XPG-I" evidence="1">
    <location>
        <begin position="37"/>
        <end position="107"/>
    </location>
</feature>
<dbReference type="SMART" id="SM00484">
    <property type="entry name" value="XPGI"/>
    <property type="match status" value="1"/>
</dbReference>
<name>A0AA38P7B7_9AGAR</name>
<dbReference type="AlphaFoldDB" id="A0AA38P7B7"/>
<accession>A0AA38P7B7</accession>
<dbReference type="GO" id="GO:0017108">
    <property type="term" value="F:5'-flap endonuclease activity"/>
    <property type="evidence" value="ECO:0007669"/>
    <property type="project" value="TreeGrafter"/>
</dbReference>
<dbReference type="PRINTS" id="PR00853">
    <property type="entry name" value="XPGRADSUPER"/>
</dbReference>
<feature type="non-terminal residue" evidence="2">
    <location>
        <position position="1"/>
    </location>
</feature>
<evidence type="ECO:0000259" key="1">
    <source>
        <dbReference type="SMART" id="SM00484"/>
    </source>
</evidence>
<feature type="non-terminal residue" evidence="2">
    <location>
        <position position="265"/>
    </location>
</feature>
<organism evidence="2 3">
    <name type="scientific">Lentinula raphanica</name>
    <dbReference type="NCBI Taxonomy" id="153919"/>
    <lineage>
        <taxon>Eukaryota</taxon>
        <taxon>Fungi</taxon>
        <taxon>Dikarya</taxon>
        <taxon>Basidiomycota</taxon>
        <taxon>Agaricomycotina</taxon>
        <taxon>Agaricomycetes</taxon>
        <taxon>Agaricomycetidae</taxon>
        <taxon>Agaricales</taxon>
        <taxon>Marasmiineae</taxon>
        <taxon>Omphalotaceae</taxon>
        <taxon>Lentinula</taxon>
    </lineage>
</organism>
<dbReference type="Gene3D" id="3.40.50.1010">
    <property type="entry name" value="5'-nuclease"/>
    <property type="match status" value="1"/>
</dbReference>
<dbReference type="InterPro" id="IPR036279">
    <property type="entry name" value="5-3_exonuclease_C_sf"/>
</dbReference>
<dbReference type="PANTHER" id="PTHR11081">
    <property type="entry name" value="FLAP ENDONUCLEASE FAMILY MEMBER"/>
    <property type="match status" value="1"/>
</dbReference>
<dbReference type="InterPro" id="IPR029060">
    <property type="entry name" value="PIN-like_dom_sf"/>
</dbReference>
<dbReference type="InterPro" id="IPR006084">
    <property type="entry name" value="XPG/Rad2"/>
</dbReference>
<reference evidence="2" key="1">
    <citation type="submission" date="2022-08" db="EMBL/GenBank/DDBJ databases">
        <authorList>
            <consortium name="DOE Joint Genome Institute"/>
            <person name="Min B."/>
            <person name="Riley R."/>
            <person name="Sierra-Patev S."/>
            <person name="Naranjo-Ortiz M."/>
            <person name="Looney B."/>
            <person name="Konkel Z."/>
            <person name="Slot J.C."/>
            <person name="Sakamoto Y."/>
            <person name="Steenwyk J.L."/>
            <person name="Rokas A."/>
            <person name="Carro J."/>
            <person name="Camarero S."/>
            <person name="Ferreira P."/>
            <person name="Molpeceres G."/>
            <person name="Ruiz-Duenas F.J."/>
            <person name="Serrano A."/>
            <person name="Henrissat B."/>
            <person name="Drula E."/>
            <person name="Hughes K.W."/>
            <person name="Mata J.L."/>
            <person name="Ishikawa N.K."/>
            <person name="Vargas-Isla R."/>
            <person name="Ushijima S."/>
            <person name="Smith C.A."/>
            <person name="Ahrendt S."/>
            <person name="Andreopoulos W."/>
            <person name="He G."/>
            <person name="Labutti K."/>
            <person name="Lipzen A."/>
            <person name="Ng V."/>
            <person name="Sandor L."/>
            <person name="Barry K."/>
            <person name="Martinez A.T."/>
            <person name="Xiao Y."/>
            <person name="Gibbons J.G."/>
            <person name="Terashima K."/>
            <person name="Hibbett D.S."/>
            <person name="Grigoriev I.V."/>
        </authorList>
    </citation>
    <scope>NUCLEOTIDE SEQUENCE</scope>
    <source>
        <strain evidence="2">TFB9207</strain>
    </source>
</reference>
<dbReference type="InterPro" id="IPR006086">
    <property type="entry name" value="XPG-I_dom"/>
</dbReference>
<dbReference type="GO" id="GO:0006281">
    <property type="term" value="P:DNA repair"/>
    <property type="evidence" value="ECO:0007669"/>
    <property type="project" value="UniProtKB-ARBA"/>
</dbReference>
<dbReference type="Proteomes" id="UP001163846">
    <property type="component" value="Unassembled WGS sequence"/>
</dbReference>
<dbReference type="Pfam" id="PF00867">
    <property type="entry name" value="XPG_I"/>
    <property type="match status" value="1"/>
</dbReference>
<evidence type="ECO:0000313" key="2">
    <source>
        <dbReference type="EMBL" id="KAJ3837448.1"/>
    </source>
</evidence>
<dbReference type="EMBL" id="MU806246">
    <property type="protein sequence ID" value="KAJ3837448.1"/>
    <property type="molecule type" value="Genomic_DNA"/>
</dbReference>
<dbReference type="SUPFAM" id="SSF88723">
    <property type="entry name" value="PIN domain-like"/>
    <property type="match status" value="1"/>
</dbReference>
<sequence length="265" mass="29832">IHCIFVYDGKERSKVKRGRRVNTREPNHYTQARTLIEAFGFYAHTAPAEADAELAEMCKRGLIHAVLTKDSDLLPFGAPRIFRPVYLTESIESELEISHAGVVLISLFLRSDYGDGVNGIGPETAVGLAKCGYGENLLNAYSSYSTMPVQLADAFAKINEGMATELEYNPHQKLKSRSTHRANVLRASKFPSLRDLPTLSAFLEPITSWTRYYDPSKAPNALRWPPRIPNVTEITAFCCDLGWPSETVFRRFHNELWPAVIIRML</sequence>
<comment type="caution">
    <text evidence="2">The sequence shown here is derived from an EMBL/GenBank/DDBJ whole genome shotgun (WGS) entry which is preliminary data.</text>
</comment>